<dbReference type="OrthoDB" id="9802805at2"/>
<reference evidence="9 10" key="1">
    <citation type="submission" date="2018-10" db="EMBL/GenBank/DDBJ databases">
        <title>Butyricimonas faecalis sp. nov., isolated from human faeces and emended description of the genus Butyricimonas.</title>
        <authorList>
            <person name="Le Roy T."/>
            <person name="Van der Smissen P."/>
            <person name="Paquot A."/>
            <person name="Delzenne N."/>
            <person name="Muccioli G."/>
            <person name="Collet J.-F."/>
            <person name="Cani P.D."/>
        </authorList>
    </citation>
    <scope>NUCLEOTIDE SEQUENCE [LARGE SCALE GENOMIC DNA]</scope>
    <source>
        <strain evidence="9 10">H184</strain>
    </source>
</reference>
<dbReference type="Pfam" id="PF00293">
    <property type="entry name" value="NUDIX"/>
    <property type="match status" value="1"/>
</dbReference>
<evidence type="ECO:0000256" key="2">
    <source>
        <dbReference type="ARBA" id="ARBA00001946"/>
    </source>
</evidence>
<dbReference type="CDD" id="cd03426">
    <property type="entry name" value="NUDIX_CoAse_Nudt7"/>
    <property type="match status" value="1"/>
</dbReference>
<proteinExistence type="predicted"/>
<accession>A0A3Q9IS53</accession>
<dbReference type="InterPro" id="IPR045121">
    <property type="entry name" value="CoAse"/>
</dbReference>
<feature type="domain" description="Nudix hydrolase" evidence="8">
    <location>
        <begin position="41"/>
        <end position="174"/>
    </location>
</feature>
<organism evidence="9 10">
    <name type="scientific">Butyricimonas faecalis</name>
    <dbReference type="NCBI Taxonomy" id="2093856"/>
    <lineage>
        <taxon>Bacteria</taxon>
        <taxon>Pseudomonadati</taxon>
        <taxon>Bacteroidota</taxon>
        <taxon>Bacteroidia</taxon>
        <taxon>Bacteroidales</taxon>
        <taxon>Odoribacteraceae</taxon>
        <taxon>Butyricimonas</taxon>
    </lineage>
</organism>
<evidence type="ECO:0000259" key="8">
    <source>
        <dbReference type="PROSITE" id="PS51462"/>
    </source>
</evidence>
<protein>
    <submittedName>
        <fullName evidence="9">CoA pyrophosphatase</fullName>
    </submittedName>
</protein>
<dbReference type="Gene3D" id="3.90.79.10">
    <property type="entry name" value="Nucleoside Triphosphate Pyrophosphohydrolase"/>
    <property type="match status" value="1"/>
</dbReference>
<evidence type="ECO:0000313" key="9">
    <source>
        <dbReference type="EMBL" id="AZS29667.1"/>
    </source>
</evidence>
<dbReference type="KEGG" id="buy:D8S85_08985"/>
<evidence type="ECO:0000313" key="10">
    <source>
        <dbReference type="Proteomes" id="UP000270673"/>
    </source>
</evidence>
<sequence length="206" mass="22720">MTIEALRQKFTSKLPGEAAQDRMSPQPKYVEGKEGIHQGLPINSAVMLLLIPHQGDLAIPFIKRTNVGKYHGGQIALPGGKTEPGDGNSLHTALRECEEEIGVTSKEVTVIGELSDVYIPLSNFNITPFVGTIPEMPNFVLSKNEVEKVIIIPLKDLLDDRNKTSQVLYRQEQKIIAPGYKIGENFIWGATAMMIAELEALVKNEQ</sequence>
<dbReference type="SUPFAM" id="SSF55811">
    <property type="entry name" value="Nudix"/>
    <property type="match status" value="1"/>
</dbReference>
<evidence type="ECO:0000256" key="3">
    <source>
        <dbReference type="ARBA" id="ARBA00022723"/>
    </source>
</evidence>
<dbReference type="PROSITE" id="PS51462">
    <property type="entry name" value="NUDIX"/>
    <property type="match status" value="1"/>
</dbReference>
<evidence type="ECO:0000256" key="5">
    <source>
        <dbReference type="ARBA" id="ARBA00022842"/>
    </source>
</evidence>
<dbReference type="GO" id="GO:0046872">
    <property type="term" value="F:metal ion binding"/>
    <property type="evidence" value="ECO:0007669"/>
    <property type="project" value="UniProtKB-KW"/>
</dbReference>
<comment type="cofactor">
    <cofactor evidence="1">
        <name>Mn(2+)</name>
        <dbReference type="ChEBI" id="CHEBI:29035"/>
    </cofactor>
</comment>
<keyword evidence="10" id="KW-1185">Reference proteome</keyword>
<dbReference type="InterPro" id="IPR015797">
    <property type="entry name" value="NUDIX_hydrolase-like_dom_sf"/>
</dbReference>
<evidence type="ECO:0000256" key="7">
    <source>
        <dbReference type="SAM" id="MobiDB-lite"/>
    </source>
</evidence>
<dbReference type="EMBL" id="CP032819">
    <property type="protein sequence ID" value="AZS29667.1"/>
    <property type="molecule type" value="Genomic_DNA"/>
</dbReference>
<keyword evidence="5" id="KW-0460">Magnesium</keyword>
<feature type="region of interest" description="Disordered" evidence="7">
    <location>
        <begin position="1"/>
        <end position="31"/>
    </location>
</feature>
<name>A0A3Q9IS53_9BACT</name>
<dbReference type="PANTHER" id="PTHR12992">
    <property type="entry name" value="NUDIX HYDROLASE"/>
    <property type="match status" value="1"/>
</dbReference>
<dbReference type="InterPro" id="IPR000086">
    <property type="entry name" value="NUDIX_hydrolase_dom"/>
</dbReference>
<gene>
    <name evidence="9" type="ORF">D8S85_08985</name>
</gene>
<evidence type="ECO:0000256" key="1">
    <source>
        <dbReference type="ARBA" id="ARBA00001936"/>
    </source>
</evidence>
<keyword evidence="4" id="KW-0378">Hydrolase</keyword>
<dbReference type="Proteomes" id="UP000270673">
    <property type="component" value="Chromosome"/>
</dbReference>
<keyword evidence="3" id="KW-0479">Metal-binding</keyword>
<dbReference type="GO" id="GO:0010945">
    <property type="term" value="F:coenzyme A diphosphatase activity"/>
    <property type="evidence" value="ECO:0007669"/>
    <property type="project" value="InterPro"/>
</dbReference>
<evidence type="ECO:0000256" key="6">
    <source>
        <dbReference type="ARBA" id="ARBA00023211"/>
    </source>
</evidence>
<dbReference type="PANTHER" id="PTHR12992:SF11">
    <property type="entry name" value="MITOCHONDRIAL COENZYME A DIPHOSPHATASE NUDT8"/>
    <property type="match status" value="1"/>
</dbReference>
<dbReference type="RefSeq" id="WP_106480406.1">
    <property type="nucleotide sequence ID" value="NZ_CP032819.1"/>
</dbReference>
<keyword evidence="6" id="KW-0464">Manganese</keyword>
<evidence type="ECO:0000256" key="4">
    <source>
        <dbReference type="ARBA" id="ARBA00022801"/>
    </source>
</evidence>
<dbReference type="AlphaFoldDB" id="A0A3Q9IS53"/>
<comment type="cofactor">
    <cofactor evidence="2">
        <name>Mg(2+)</name>
        <dbReference type="ChEBI" id="CHEBI:18420"/>
    </cofactor>
</comment>